<evidence type="ECO:0000313" key="1">
    <source>
        <dbReference type="EMBL" id="JAD59876.1"/>
    </source>
</evidence>
<sequence length="40" mass="4321">MCYTNPMSLEAVAFQFLLETSVQTCFAVSDISGDSNSLCP</sequence>
<organism evidence="1">
    <name type="scientific">Arundo donax</name>
    <name type="common">Giant reed</name>
    <name type="synonym">Donax arundinaceus</name>
    <dbReference type="NCBI Taxonomy" id="35708"/>
    <lineage>
        <taxon>Eukaryota</taxon>
        <taxon>Viridiplantae</taxon>
        <taxon>Streptophyta</taxon>
        <taxon>Embryophyta</taxon>
        <taxon>Tracheophyta</taxon>
        <taxon>Spermatophyta</taxon>
        <taxon>Magnoliopsida</taxon>
        <taxon>Liliopsida</taxon>
        <taxon>Poales</taxon>
        <taxon>Poaceae</taxon>
        <taxon>PACMAD clade</taxon>
        <taxon>Arundinoideae</taxon>
        <taxon>Arundineae</taxon>
        <taxon>Arundo</taxon>
    </lineage>
</organism>
<dbReference type="AlphaFoldDB" id="A0A0A9B963"/>
<protein>
    <submittedName>
        <fullName evidence="1">Uncharacterized protein</fullName>
    </submittedName>
</protein>
<accession>A0A0A9B963</accession>
<proteinExistence type="predicted"/>
<dbReference type="EMBL" id="GBRH01238019">
    <property type="protein sequence ID" value="JAD59876.1"/>
    <property type="molecule type" value="Transcribed_RNA"/>
</dbReference>
<reference evidence="1" key="2">
    <citation type="journal article" date="2015" name="Data Brief">
        <title>Shoot transcriptome of the giant reed, Arundo donax.</title>
        <authorList>
            <person name="Barrero R.A."/>
            <person name="Guerrero F.D."/>
            <person name="Moolhuijzen P."/>
            <person name="Goolsby J.A."/>
            <person name="Tidwell J."/>
            <person name="Bellgard S.E."/>
            <person name="Bellgard M.I."/>
        </authorList>
    </citation>
    <scope>NUCLEOTIDE SEQUENCE</scope>
    <source>
        <tissue evidence="1">Shoot tissue taken approximately 20 cm above the soil surface</tissue>
    </source>
</reference>
<name>A0A0A9B963_ARUDO</name>
<reference evidence="1" key="1">
    <citation type="submission" date="2014-09" db="EMBL/GenBank/DDBJ databases">
        <authorList>
            <person name="Magalhaes I.L.F."/>
            <person name="Oliveira U."/>
            <person name="Santos F.R."/>
            <person name="Vidigal T.H.D.A."/>
            <person name="Brescovit A.D."/>
            <person name="Santos A.J."/>
        </authorList>
    </citation>
    <scope>NUCLEOTIDE SEQUENCE</scope>
    <source>
        <tissue evidence="1">Shoot tissue taken approximately 20 cm above the soil surface</tissue>
    </source>
</reference>